<keyword evidence="1" id="KW-0812">Transmembrane</keyword>
<keyword evidence="1" id="KW-1133">Transmembrane helix</keyword>
<dbReference type="InterPro" id="IPR052920">
    <property type="entry name" value="DNA-binding_regulatory"/>
</dbReference>
<evidence type="ECO:0000313" key="4">
    <source>
        <dbReference type="Proteomes" id="UP000030635"/>
    </source>
</evidence>
<protein>
    <submittedName>
        <fullName evidence="3">Phospholipase/Carboxylesterase family protein</fullName>
    </submittedName>
</protein>
<sequence length="317" mass="36242">MVFWIIIIIVALIVLALLYVGNYFYNLAINSHTSKDTLFKNEFSSDEDKVSQDETSGENREDYREWLLNESNYEDEYITSFDGLKLHGYKIINQKKTDKWVIAVHGYTSCGMLMGNFARHFYDMGYNVLIPDLRGQGLSKCDYIGMGYYDSLDVVNWANYISKEYKDSKIILFGISMGAATVMTASDKDLPKNIKAIIEDCGYTSTWDEFSYQLKSLFKLPSFPIMNVSSLICKLRAGYYLKDGASIDSVKRSKVPMLFIHGDDDCFVPYYMLDELYNAANCKKEKLIIKGAGHARAATVDPKLYWSTIESFMSKNI</sequence>
<dbReference type="HOGENOM" id="CLU_029375_6_3_9"/>
<dbReference type="InterPro" id="IPR029058">
    <property type="entry name" value="AB_hydrolase_fold"/>
</dbReference>
<dbReference type="PANTHER" id="PTHR43358:SF4">
    <property type="entry name" value="ALPHA_BETA HYDROLASE FOLD-1 DOMAIN-CONTAINING PROTEIN"/>
    <property type="match status" value="1"/>
</dbReference>
<dbReference type="KEGG" id="cbv:U729_1157"/>
<gene>
    <name evidence="3" type="ORF">U729_1157</name>
</gene>
<dbReference type="Gene3D" id="3.40.50.1820">
    <property type="entry name" value="alpha/beta hydrolase"/>
    <property type="match status" value="1"/>
</dbReference>
<name>A0A0A7FYI4_9CLOT</name>
<dbReference type="RefSeq" id="WP_242851918.1">
    <property type="nucleotide sequence ID" value="NZ_CP006905.1"/>
</dbReference>
<dbReference type="InterPro" id="IPR022742">
    <property type="entry name" value="Hydrolase_4"/>
</dbReference>
<evidence type="ECO:0000259" key="2">
    <source>
        <dbReference type="Pfam" id="PF12146"/>
    </source>
</evidence>
<organism evidence="3 4">
    <name type="scientific">Clostridium baratii str. Sullivan</name>
    <dbReference type="NCBI Taxonomy" id="1415775"/>
    <lineage>
        <taxon>Bacteria</taxon>
        <taxon>Bacillati</taxon>
        <taxon>Bacillota</taxon>
        <taxon>Clostridia</taxon>
        <taxon>Eubacteriales</taxon>
        <taxon>Clostridiaceae</taxon>
        <taxon>Clostridium</taxon>
    </lineage>
</organism>
<dbReference type="AlphaFoldDB" id="A0A0A7FYI4"/>
<feature type="transmembrane region" description="Helical" evidence="1">
    <location>
        <begin position="6"/>
        <end position="25"/>
    </location>
</feature>
<dbReference type="STRING" id="1561.NPD11_1845"/>
<reference evidence="3 4" key="1">
    <citation type="journal article" date="2015" name="Infect. Genet. Evol.">
        <title>Genomic sequences of six botulinum neurotoxin-producing strains representing three clostridial species illustrate the mobility and diversity of botulinum neurotoxin genes.</title>
        <authorList>
            <person name="Smith T.J."/>
            <person name="Hill K.K."/>
            <person name="Xie G."/>
            <person name="Foley B.T."/>
            <person name="Williamson C.H."/>
            <person name="Foster J.T."/>
            <person name="Johnson S.L."/>
            <person name="Chertkov O."/>
            <person name="Teshima H."/>
            <person name="Gibbons H.S."/>
            <person name="Johnsky L.A."/>
            <person name="Karavis M.A."/>
            <person name="Smith L.A."/>
        </authorList>
    </citation>
    <scope>NUCLEOTIDE SEQUENCE [LARGE SCALE GENOMIC DNA]</scope>
    <source>
        <strain evidence="3">Sullivan</strain>
    </source>
</reference>
<keyword evidence="4" id="KW-1185">Reference proteome</keyword>
<dbReference type="SUPFAM" id="SSF53474">
    <property type="entry name" value="alpha/beta-Hydrolases"/>
    <property type="match status" value="1"/>
</dbReference>
<dbReference type="PANTHER" id="PTHR43358">
    <property type="entry name" value="ALPHA/BETA-HYDROLASE"/>
    <property type="match status" value="1"/>
</dbReference>
<keyword evidence="1" id="KW-0472">Membrane</keyword>
<accession>A0A0A7FYI4</accession>
<evidence type="ECO:0000256" key="1">
    <source>
        <dbReference type="SAM" id="Phobius"/>
    </source>
</evidence>
<dbReference type="Pfam" id="PF12146">
    <property type="entry name" value="Hydrolase_4"/>
    <property type="match status" value="1"/>
</dbReference>
<dbReference type="eggNOG" id="COG1073">
    <property type="taxonomic scope" value="Bacteria"/>
</dbReference>
<dbReference type="EMBL" id="CP006905">
    <property type="protein sequence ID" value="AIY84689.1"/>
    <property type="molecule type" value="Genomic_DNA"/>
</dbReference>
<dbReference type="Proteomes" id="UP000030635">
    <property type="component" value="Chromosome"/>
</dbReference>
<proteinExistence type="predicted"/>
<feature type="domain" description="Serine aminopeptidase S33" evidence="2">
    <location>
        <begin position="96"/>
        <end position="198"/>
    </location>
</feature>
<evidence type="ECO:0000313" key="3">
    <source>
        <dbReference type="EMBL" id="AIY84689.1"/>
    </source>
</evidence>